<dbReference type="EMBL" id="LCJB01000085">
    <property type="protein sequence ID" value="KKT68200.1"/>
    <property type="molecule type" value="Genomic_DNA"/>
</dbReference>
<evidence type="ECO:0000313" key="4">
    <source>
        <dbReference type="Proteomes" id="UP000034154"/>
    </source>
</evidence>
<dbReference type="InterPro" id="IPR001296">
    <property type="entry name" value="Glyco_trans_1"/>
</dbReference>
<proteinExistence type="predicted"/>
<reference evidence="3 4" key="1">
    <citation type="journal article" date="2015" name="Nature">
        <title>rRNA introns, odd ribosomes, and small enigmatic genomes across a large radiation of phyla.</title>
        <authorList>
            <person name="Brown C.T."/>
            <person name="Hug L.A."/>
            <person name="Thomas B.C."/>
            <person name="Sharon I."/>
            <person name="Castelle C.J."/>
            <person name="Singh A."/>
            <person name="Wilkins M.J."/>
            <person name="Williams K.H."/>
            <person name="Banfield J.F."/>
        </authorList>
    </citation>
    <scope>NUCLEOTIDE SEQUENCE [LARGE SCALE GENOMIC DNA]</scope>
</reference>
<dbReference type="AlphaFoldDB" id="A0A0G1JAA3"/>
<dbReference type="Pfam" id="PF00534">
    <property type="entry name" value="Glycos_transf_1"/>
    <property type="match status" value="1"/>
</dbReference>
<evidence type="ECO:0000313" key="3">
    <source>
        <dbReference type="EMBL" id="KKT68200.1"/>
    </source>
</evidence>
<gene>
    <name evidence="3" type="ORF">UW63_C0085G0009</name>
</gene>
<comment type="caution">
    <text evidence="3">The sequence shown here is derived from an EMBL/GenBank/DDBJ whole genome shotgun (WGS) entry which is preliminary data.</text>
</comment>
<feature type="domain" description="Glycosyl transferase family 1" evidence="2">
    <location>
        <begin position="4"/>
        <end position="121"/>
    </location>
</feature>
<name>A0A0G1JAA3_9BACT</name>
<keyword evidence="1 3" id="KW-0808">Transferase</keyword>
<protein>
    <submittedName>
        <fullName evidence="3">Glycosyl transferase group 1</fullName>
    </submittedName>
</protein>
<dbReference type="GO" id="GO:0009103">
    <property type="term" value="P:lipopolysaccharide biosynthetic process"/>
    <property type="evidence" value="ECO:0007669"/>
    <property type="project" value="TreeGrafter"/>
</dbReference>
<dbReference type="GO" id="GO:0016757">
    <property type="term" value="F:glycosyltransferase activity"/>
    <property type="evidence" value="ECO:0007669"/>
    <property type="project" value="InterPro"/>
</dbReference>
<dbReference type="PANTHER" id="PTHR46401">
    <property type="entry name" value="GLYCOSYLTRANSFERASE WBBK-RELATED"/>
    <property type="match status" value="1"/>
</dbReference>
<dbReference type="Proteomes" id="UP000034154">
    <property type="component" value="Unassembled WGS sequence"/>
</dbReference>
<organism evidence="3 4">
    <name type="scientific">Candidatus Uhrbacteria bacterium GW2011_GWF2_44_350</name>
    <dbReference type="NCBI Taxonomy" id="1619000"/>
    <lineage>
        <taxon>Bacteria</taxon>
        <taxon>Candidatus Uhriibacteriota</taxon>
    </lineage>
</organism>
<dbReference type="SUPFAM" id="SSF53756">
    <property type="entry name" value="UDP-Glycosyltransferase/glycogen phosphorylase"/>
    <property type="match status" value="1"/>
</dbReference>
<evidence type="ECO:0000256" key="1">
    <source>
        <dbReference type="ARBA" id="ARBA00022679"/>
    </source>
</evidence>
<dbReference type="PANTHER" id="PTHR46401:SF2">
    <property type="entry name" value="GLYCOSYLTRANSFERASE WBBK-RELATED"/>
    <property type="match status" value="1"/>
</dbReference>
<dbReference type="Gene3D" id="3.40.50.2000">
    <property type="entry name" value="Glycogen Phosphorylase B"/>
    <property type="match status" value="1"/>
</dbReference>
<accession>A0A0G1JAA3</accession>
<evidence type="ECO:0000259" key="2">
    <source>
        <dbReference type="Pfam" id="PF00534"/>
    </source>
</evidence>
<dbReference type="CDD" id="cd03801">
    <property type="entry name" value="GT4_PimA-like"/>
    <property type="match status" value="1"/>
</dbReference>
<sequence>MLKKYDFIVVIAGSQTDRRYLHSINKFLENKVCQKSFCFLGHVNQLEMSEVFNIADCVVTPSLYEPFGMVNLQAAFLGKTVITTNIAGSVDVLRDYDNLVVVRPCSVEDIQDSLEKILSTNRKVTAQSFDFSQYLWVNVAKEMLNYMKY</sequence>